<dbReference type="PANTHER" id="PTHR30629">
    <property type="entry name" value="PROPHAGE INTEGRASE"/>
    <property type="match status" value="1"/>
</dbReference>
<dbReference type="eggNOG" id="COG0582">
    <property type="taxonomic scope" value="Bacteria"/>
</dbReference>
<dbReference type="PANTHER" id="PTHR30629:SF9">
    <property type="entry name" value="PROTEIN INTB-RELATED"/>
    <property type="match status" value="1"/>
</dbReference>
<dbReference type="GO" id="GO:0015074">
    <property type="term" value="P:DNA integration"/>
    <property type="evidence" value="ECO:0007669"/>
    <property type="project" value="UniProtKB-KW"/>
</dbReference>
<keyword evidence="6" id="KW-1185">Reference proteome</keyword>
<gene>
    <name evidence="5" type="ORF">OOA_11648</name>
</gene>
<organism evidence="5 6">
    <name type="scientific">Providencia burhodogranariea DSM 19968</name>
    <dbReference type="NCBI Taxonomy" id="1141662"/>
    <lineage>
        <taxon>Bacteria</taxon>
        <taxon>Pseudomonadati</taxon>
        <taxon>Pseudomonadota</taxon>
        <taxon>Gammaproteobacteria</taxon>
        <taxon>Enterobacterales</taxon>
        <taxon>Morganellaceae</taxon>
        <taxon>Providencia</taxon>
    </lineage>
</organism>
<dbReference type="InterPro" id="IPR011010">
    <property type="entry name" value="DNA_brk_join_enz"/>
</dbReference>
<evidence type="ECO:0000256" key="3">
    <source>
        <dbReference type="ARBA" id="ARBA00023172"/>
    </source>
</evidence>
<dbReference type="PATRIC" id="fig|1141662.3.peg.2359"/>
<dbReference type="EMBL" id="AKKL01000032">
    <property type="protein sequence ID" value="EKT60688.1"/>
    <property type="molecule type" value="Genomic_DNA"/>
</dbReference>
<dbReference type="CDD" id="cd00801">
    <property type="entry name" value="INT_P4_C"/>
    <property type="match status" value="1"/>
</dbReference>
<reference evidence="5 6" key="1">
    <citation type="journal article" date="2012" name="BMC Genomics">
        <title>Comparative genomics of bacteria in the genus Providencia isolated from wild Drosophila melanogaster.</title>
        <authorList>
            <person name="Galac M.R."/>
            <person name="Lazzaro B.P."/>
        </authorList>
    </citation>
    <scope>NUCLEOTIDE SEQUENCE [LARGE SCALE GENOMIC DNA]</scope>
    <source>
        <strain evidence="5 6">DSM 19968</strain>
    </source>
</reference>
<name>K8WJB0_9GAMM</name>
<sequence length="159" mass="18411">MWTIPAEREAIEGVKHSHRGSKMRTPHLVPLSRQAIEILKQIYQFSGNHELIFIGDHNPRKPMSENTVNNALRVMGYDTKTEVCGHGFRTMACSSLIESGLWSKDAVERQMSHQERNSVRAAYIHKAEHIEERRLMVQWWADYLDANRERHVGAFGFGR</sequence>
<keyword evidence="3" id="KW-0233">DNA recombination</keyword>
<accession>K8WJB0</accession>
<evidence type="ECO:0000259" key="4">
    <source>
        <dbReference type="PROSITE" id="PS51898"/>
    </source>
</evidence>
<dbReference type="GO" id="GO:0006310">
    <property type="term" value="P:DNA recombination"/>
    <property type="evidence" value="ECO:0007669"/>
    <property type="project" value="UniProtKB-KW"/>
</dbReference>
<feature type="domain" description="Tyr recombinase" evidence="4">
    <location>
        <begin position="1"/>
        <end position="137"/>
    </location>
</feature>
<dbReference type="PROSITE" id="PS51898">
    <property type="entry name" value="TYR_RECOMBINASE"/>
    <property type="match status" value="1"/>
</dbReference>
<evidence type="ECO:0000313" key="5">
    <source>
        <dbReference type="EMBL" id="EKT60688.1"/>
    </source>
</evidence>
<dbReference type="InterPro" id="IPR002104">
    <property type="entry name" value="Integrase_catalytic"/>
</dbReference>
<dbReference type="STRING" id="1141662.OOA_11648"/>
<dbReference type="Gene3D" id="1.10.443.10">
    <property type="entry name" value="Intergrase catalytic core"/>
    <property type="match status" value="1"/>
</dbReference>
<keyword evidence="2" id="KW-0229">DNA integration</keyword>
<comment type="caution">
    <text evidence="5">The sequence shown here is derived from an EMBL/GenBank/DDBJ whole genome shotgun (WGS) entry which is preliminary data.</text>
</comment>
<evidence type="ECO:0000256" key="1">
    <source>
        <dbReference type="ARBA" id="ARBA00008857"/>
    </source>
</evidence>
<evidence type="ECO:0000313" key="6">
    <source>
        <dbReference type="Proteomes" id="UP000009336"/>
    </source>
</evidence>
<evidence type="ECO:0000256" key="2">
    <source>
        <dbReference type="ARBA" id="ARBA00022908"/>
    </source>
</evidence>
<dbReference type="GO" id="GO:0003677">
    <property type="term" value="F:DNA binding"/>
    <property type="evidence" value="ECO:0007669"/>
    <property type="project" value="InterPro"/>
</dbReference>
<dbReference type="HOGENOM" id="CLU_027562_40_1_6"/>
<dbReference type="SUPFAM" id="SSF56349">
    <property type="entry name" value="DNA breaking-rejoining enzymes"/>
    <property type="match status" value="1"/>
</dbReference>
<proteinExistence type="inferred from homology"/>
<dbReference type="AlphaFoldDB" id="K8WJB0"/>
<dbReference type="InterPro" id="IPR013762">
    <property type="entry name" value="Integrase-like_cat_sf"/>
</dbReference>
<dbReference type="Proteomes" id="UP000009336">
    <property type="component" value="Unassembled WGS sequence"/>
</dbReference>
<comment type="similarity">
    <text evidence="1">Belongs to the 'phage' integrase family.</text>
</comment>
<protein>
    <submittedName>
        <fullName evidence="5">Prophage integrase</fullName>
    </submittedName>
</protein>
<dbReference type="Pfam" id="PF00589">
    <property type="entry name" value="Phage_integrase"/>
    <property type="match status" value="1"/>
</dbReference>
<dbReference type="InterPro" id="IPR050808">
    <property type="entry name" value="Phage_Integrase"/>
</dbReference>